<keyword evidence="8" id="KW-1185">Reference proteome</keyword>
<proteinExistence type="inferred from homology"/>
<dbReference type="AlphaFoldDB" id="A0A3B3RD94"/>
<evidence type="ECO:0000256" key="4">
    <source>
        <dbReference type="RuleBase" id="RU367040"/>
    </source>
</evidence>
<evidence type="ECO:0000256" key="2">
    <source>
        <dbReference type="ARBA" id="ARBA00022490"/>
    </source>
</evidence>
<dbReference type="InterPro" id="IPR048256">
    <property type="entry name" value="Tektin-like"/>
</dbReference>
<dbReference type="CTD" id="150483"/>
<protein>
    <recommendedName>
        <fullName evidence="4">Tektin</fullName>
    </recommendedName>
</protein>
<evidence type="ECO:0000256" key="6">
    <source>
        <dbReference type="SAM" id="MobiDB-lite"/>
    </source>
</evidence>
<dbReference type="Pfam" id="PF03148">
    <property type="entry name" value="Tektin"/>
    <property type="match status" value="1"/>
</dbReference>
<dbReference type="PRINTS" id="PR00511">
    <property type="entry name" value="TEKTIN"/>
</dbReference>
<evidence type="ECO:0000313" key="7">
    <source>
        <dbReference type="Ensembl" id="ENSPKIP00000015606.1"/>
    </source>
</evidence>
<evidence type="ECO:0000256" key="5">
    <source>
        <dbReference type="SAM" id="Coils"/>
    </source>
</evidence>
<evidence type="ECO:0000313" key="8">
    <source>
        <dbReference type="Proteomes" id="UP000261540"/>
    </source>
</evidence>
<dbReference type="GO" id="GO:0036126">
    <property type="term" value="C:sperm flagellum"/>
    <property type="evidence" value="ECO:0007669"/>
    <property type="project" value="TreeGrafter"/>
</dbReference>
<keyword evidence="4" id="KW-0282">Flagellum</keyword>
<evidence type="ECO:0000256" key="1">
    <source>
        <dbReference type="ARBA" id="ARBA00007209"/>
    </source>
</evidence>
<name>A0A3B3RD94_9TELE</name>
<dbReference type="InterPro" id="IPR000435">
    <property type="entry name" value="Tektins"/>
</dbReference>
<evidence type="ECO:0000256" key="3">
    <source>
        <dbReference type="ARBA" id="ARBA00023054"/>
    </source>
</evidence>
<dbReference type="Proteomes" id="UP000261540">
    <property type="component" value="Unplaced"/>
</dbReference>
<dbReference type="GO" id="GO:0005634">
    <property type="term" value="C:nucleus"/>
    <property type="evidence" value="ECO:0007669"/>
    <property type="project" value="TreeGrafter"/>
</dbReference>
<dbReference type="GO" id="GO:0005930">
    <property type="term" value="C:axoneme"/>
    <property type="evidence" value="ECO:0007669"/>
    <property type="project" value="UniProtKB-SubCell"/>
</dbReference>
<feature type="coiled-coil region" evidence="5">
    <location>
        <begin position="382"/>
        <end position="416"/>
    </location>
</feature>
<organism evidence="7 8">
    <name type="scientific">Paramormyrops kingsleyae</name>
    <dbReference type="NCBI Taxonomy" id="1676925"/>
    <lineage>
        <taxon>Eukaryota</taxon>
        <taxon>Metazoa</taxon>
        <taxon>Chordata</taxon>
        <taxon>Craniata</taxon>
        <taxon>Vertebrata</taxon>
        <taxon>Euteleostomi</taxon>
        <taxon>Actinopterygii</taxon>
        <taxon>Neopterygii</taxon>
        <taxon>Teleostei</taxon>
        <taxon>Osteoglossocephala</taxon>
        <taxon>Osteoglossomorpha</taxon>
        <taxon>Osteoglossiformes</taxon>
        <taxon>Mormyridae</taxon>
        <taxon>Paramormyrops</taxon>
    </lineage>
</organism>
<feature type="compositionally biased region" description="Basic and acidic residues" evidence="6">
    <location>
        <begin position="72"/>
        <end position="86"/>
    </location>
</feature>
<dbReference type="GO" id="GO:0060294">
    <property type="term" value="P:cilium movement involved in cell motility"/>
    <property type="evidence" value="ECO:0007669"/>
    <property type="project" value="UniProtKB-UniRule"/>
</dbReference>
<feature type="region of interest" description="Disordered" evidence="6">
    <location>
        <begin position="72"/>
        <end position="95"/>
    </location>
</feature>
<dbReference type="GO" id="GO:0015630">
    <property type="term" value="C:microtubule cytoskeleton"/>
    <property type="evidence" value="ECO:0007669"/>
    <property type="project" value="UniProtKB-UniRule"/>
</dbReference>
<comment type="similarity">
    <text evidence="1 4">Belongs to the tektin family.</text>
</comment>
<reference evidence="7" key="2">
    <citation type="submission" date="2025-09" db="UniProtKB">
        <authorList>
            <consortium name="Ensembl"/>
        </authorList>
    </citation>
    <scope>IDENTIFICATION</scope>
</reference>
<comment type="subcellular location">
    <subcellularLocation>
        <location evidence="4">Cytoplasm</location>
        <location evidence="4">Cytoskeleton</location>
        <location evidence="4">Cilium axoneme</location>
    </subcellularLocation>
</comment>
<reference evidence="7" key="1">
    <citation type="submission" date="2025-08" db="UniProtKB">
        <authorList>
            <consortium name="Ensembl"/>
        </authorList>
    </citation>
    <scope>IDENTIFICATION</scope>
</reference>
<dbReference type="PANTHER" id="PTHR19960:SF12">
    <property type="entry name" value="TEKTIN-4"/>
    <property type="match status" value="1"/>
</dbReference>
<sequence>MTSQSLVSRASFRDGSVAQPELLTPQTQESKIIDKFYPSAGFSTSGYRCTKYSPEEWTENNDALLLQAANDRDEAQKVRHESKETQMETESVTLRRQADGTRHLGHRLQDIHFWKSELQQHIDQTAAATGSLVALKRRLEKALDASETPFRIAADNLAWRERRLGPDLVKDNVDEELLKEVELIRNVQSLLRRTLTQTIDQIRANREAKKTLELDWSDKRQAYSTDDQCGRYTNGSQDTQQHLSSAKLQLHVSDRVTWARFTQDNLAQAQRELRASAELQLLCERVLQETAEDLQAQCAAVDAAFAHRCQEVSEAKVAMELHLTQILEQIGAQERNIAMLQQALRDKEAPQRVTQTRLHQRAQRPNVELCQDEPQLSLVAEAGEIECAVESLQRRLAESQRSLRHLEDTRMALEKATATKTHSLLVDRDRYPTASTLAGY</sequence>
<dbReference type="STRING" id="1676925.ENSPKIP00000015606"/>
<dbReference type="Ensembl" id="ENSPKIT00000040075.1">
    <property type="protein sequence ID" value="ENSPKIP00000015606.1"/>
    <property type="gene ID" value="ENSPKIG00000002264.1"/>
</dbReference>
<keyword evidence="4" id="KW-0969">Cilium</keyword>
<dbReference type="GO" id="GO:0060271">
    <property type="term" value="P:cilium assembly"/>
    <property type="evidence" value="ECO:0007669"/>
    <property type="project" value="UniProtKB-UniRule"/>
</dbReference>
<dbReference type="GeneTree" id="ENSGT00950000182894"/>
<keyword evidence="3 5" id="KW-0175">Coiled coil</keyword>
<keyword evidence="4" id="KW-0966">Cell projection</keyword>
<dbReference type="PANTHER" id="PTHR19960">
    <property type="entry name" value="TEKTIN"/>
    <property type="match status" value="1"/>
</dbReference>
<accession>A0A3B3RD94</accession>
<keyword evidence="2" id="KW-0963">Cytoplasm</keyword>